<proteinExistence type="predicted"/>
<reference evidence="1 2" key="1">
    <citation type="journal article" date="2022" name="Microbiol. Resour. Announc.">
        <title>Complete Genome Sequence of the Hyperthermophilic and Acidophilic Archaeon Saccharolobus caldissimus Strain HS-3T.</title>
        <authorList>
            <person name="Sakai H.D."/>
            <person name="Kurosawa N."/>
        </authorList>
    </citation>
    <scope>NUCLEOTIDE SEQUENCE [LARGE SCALE GENOMIC DNA]</scope>
    <source>
        <strain evidence="1 2">JCM32116</strain>
    </source>
</reference>
<protein>
    <submittedName>
        <fullName evidence="1">Uncharacterized protein</fullName>
    </submittedName>
</protein>
<evidence type="ECO:0000313" key="1">
    <source>
        <dbReference type="EMBL" id="BDB97483.1"/>
    </source>
</evidence>
<keyword evidence="2" id="KW-1185">Reference proteome</keyword>
<gene>
    <name evidence="1" type="ORF">SACC_05000</name>
</gene>
<dbReference type="GeneID" id="68865229"/>
<dbReference type="RefSeq" id="WP_229571476.1">
    <property type="nucleotide sequence ID" value="NZ_AP025226.1"/>
</dbReference>
<dbReference type="AlphaFoldDB" id="A0AAQ4CNV2"/>
<sequence length="146" mass="17828">MIRQSEILVDPVYVFVEDKVRRFESILERRIPEHMIVQITYDLKQLYKHNAKYKYSVTAIIALLYYYKMIRYKEALLLLSIYSKWKKRFKEVLRLLKRKDKIEKKKIICPKCGKEGYLIVSRNYMYVSHYTNKIVEKCYIGRLKNT</sequence>
<accession>A0AAQ4CNV2</accession>
<dbReference type="EMBL" id="AP025226">
    <property type="protein sequence ID" value="BDB97483.1"/>
    <property type="molecule type" value="Genomic_DNA"/>
</dbReference>
<dbReference type="Proteomes" id="UP001319921">
    <property type="component" value="Chromosome"/>
</dbReference>
<evidence type="ECO:0000313" key="2">
    <source>
        <dbReference type="Proteomes" id="UP001319921"/>
    </source>
</evidence>
<dbReference type="KEGG" id="scas:SACC_05000"/>
<organism evidence="1 2">
    <name type="scientific">Saccharolobus caldissimus</name>
    <dbReference type="NCBI Taxonomy" id="1702097"/>
    <lineage>
        <taxon>Archaea</taxon>
        <taxon>Thermoproteota</taxon>
        <taxon>Thermoprotei</taxon>
        <taxon>Sulfolobales</taxon>
        <taxon>Sulfolobaceae</taxon>
        <taxon>Saccharolobus</taxon>
    </lineage>
</organism>
<name>A0AAQ4CNV2_9CREN</name>